<comment type="caution">
    <text evidence="12">The sequence shown here is derived from an EMBL/GenBank/DDBJ whole genome shotgun (WGS) entry which is preliminary data.</text>
</comment>
<dbReference type="GO" id="GO:0070681">
    <property type="term" value="P:glutaminyl-tRNAGln biosynthesis via transamidation"/>
    <property type="evidence" value="ECO:0007669"/>
    <property type="project" value="TreeGrafter"/>
</dbReference>
<dbReference type="AlphaFoldDB" id="A0A9D1T0D6"/>
<comment type="catalytic activity">
    <reaction evidence="9 10">
        <text>L-glutamyl-tRNA(Gln) + L-glutamine + ATP + H2O = L-glutaminyl-tRNA(Gln) + L-glutamate + ADP + phosphate + H(+)</text>
        <dbReference type="Rhea" id="RHEA:17521"/>
        <dbReference type="Rhea" id="RHEA-COMP:9681"/>
        <dbReference type="Rhea" id="RHEA-COMP:9684"/>
        <dbReference type="ChEBI" id="CHEBI:15377"/>
        <dbReference type="ChEBI" id="CHEBI:15378"/>
        <dbReference type="ChEBI" id="CHEBI:29985"/>
        <dbReference type="ChEBI" id="CHEBI:30616"/>
        <dbReference type="ChEBI" id="CHEBI:43474"/>
        <dbReference type="ChEBI" id="CHEBI:58359"/>
        <dbReference type="ChEBI" id="CHEBI:78520"/>
        <dbReference type="ChEBI" id="CHEBI:78521"/>
        <dbReference type="ChEBI" id="CHEBI:456216"/>
    </reaction>
</comment>
<evidence type="ECO:0000256" key="4">
    <source>
        <dbReference type="ARBA" id="ARBA00022741"/>
    </source>
</evidence>
<keyword evidence="6 10" id="KW-0648">Protein biosynthesis</keyword>
<gene>
    <name evidence="10 12" type="primary">gatB</name>
    <name evidence="12" type="ORF">IAC74_05125</name>
</gene>
<evidence type="ECO:0000259" key="11">
    <source>
        <dbReference type="SMART" id="SM00845"/>
    </source>
</evidence>
<evidence type="ECO:0000256" key="3">
    <source>
        <dbReference type="ARBA" id="ARBA00022598"/>
    </source>
</evidence>
<feature type="domain" description="Asn/Gln amidotransferase" evidence="11">
    <location>
        <begin position="330"/>
        <end position="477"/>
    </location>
</feature>
<evidence type="ECO:0000256" key="8">
    <source>
        <dbReference type="ARBA" id="ARBA00047380"/>
    </source>
</evidence>
<evidence type="ECO:0000256" key="2">
    <source>
        <dbReference type="ARBA" id="ARBA00011123"/>
    </source>
</evidence>
<evidence type="ECO:0000256" key="7">
    <source>
        <dbReference type="ARBA" id="ARBA00024799"/>
    </source>
</evidence>
<dbReference type="SUPFAM" id="SSF89095">
    <property type="entry name" value="GatB/YqeY motif"/>
    <property type="match status" value="1"/>
</dbReference>
<dbReference type="NCBIfam" id="NF004012">
    <property type="entry name" value="PRK05477.1-2"/>
    <property type="match status" value="1"/>
</dbReference>
<dbReference type="InterPro" id="IPR003789">
    <property type="entry name" value="Asn/Gln_tRNA_amidoTrase-B-like"/>
</dbReference>
<dbReference type="NCBIfam" id="TIGR00133">
    <property type="entry name" value="gatB"/>
    <property type="match status" value="1"/>
</dbReference>
<dbReference type="SUPFAM" id="SSF55931">
    <property type="entry name" value="Glutamine synthetase/guanido kinase"/>
    <property type="match status" value="1"/>
</dbReference>
<dbReference type="GO" id="GO:0050567">
    <property type="term" value="F:glutaminyl-tRNA synthase (glutamine-hydrolyzing) activity"/>
    <property type="evidence" value="ECO:0007669"/>
    <property type="project" value="UniProtKB-UniRule"/>
</dbReference>
<dbReference type="InterPro" id="IPR014746">
    <property type="entry name" value="Gln_synth/guanido_kin_cat_dom"/>
</dbReference>
<dbReference type="Proteomes" id="UP000886743">
    <property type="component" value="Unassembled WGS sequence"/>
</dbReference>
<dbReference type="InterPro" id="IPR006075">
    <property type="entry name" value="Asn/Gln-tRNA_Trfase_suB/E_cat"/>
</dbReference>
<sequence length="481" mass="53727">MDYKDYEVIIGLEVHAELSTKTKAFCGCTTEFGGDVNTHCCPICTGMPGTLPVLNRKVVEYAIKAGLATNCEITRYGKQDRKNYFYPDLPKAYQISQFDLPLCVGGHVDIETENGKKSIGLTRIHIEEDAGKLLHDVIPGKSLVDFNRCGVPLIEIVSEPDMRSAEEAKAFLEELKSILECLEVSDCKMQEGSLRCDINVSVRPFGQKEYNTRTEMKNVSSFSAAYRAIQYEAKRQIEEMEEGRAVKQQTLRWSDEDGENYALRSKEDAHDYRYFPEPDLVPIVVTDDMIESIRALIPELPSAKRARFVSEYGITDYEAGLISASKSMSAYFEACAKLGAKPKTVANWLLGDIARLINEKNIEFADMKITPEALVAFIALIEKGTISNTAGKKVIEIMFETQKAPDVIVKEEGLEQVNDEGALRKIVEEVLANNQKSVDDYRGGKKNAIGYLVGQTMRLSKGKANPQTMNALLKEYLDAME</sequence>
<dbReference type="SMART" id="SM00845">
    <property type="entry name" value="GatB_Yqey"/>
    <property type="match status" value="1"/>
</dbReference>
<name>A0A9D1T0D6_9FIRM</name>
<keyword evidence="3 10" id="KW-0436">Ligase</keyword>
<comment type="function">
    <text evidence="7 10">Allows the formation of correctly charged Asn-tRNA(Asn) or Gln-tRNA(Gln) through the transamidation of misacylated Asp-tRNA(Asn) or Glu-tRNA(Gln) in organisms which lack either or both of asparaginyl-tRNA or glutaminyl-tRNA synthetases. The reaction takes place in the presence of glutamine and ATP through an activated phospho-Asp-tRNA(Asn) or phospho-Glu-tRNA(Gln).</text>
</comment>
<dbReference type="NCBIfam" id="NF004014">
    <property type="entry name" value="PRK05477.1-4"/>
    <property type="match status" value="1"/>
</dbReference>
<comment type="catalytic activity">
    <reaction evidence="8 10">
        <text>L-aspartyl-tRNA(Asn) + L-glutamine + ATP + H2O = L-asparaginyl-tRNA(Asn) + L-glutamate + ADP + phosphate + 2 H(+)</text>
        <dbReference type="Rhea" id="RHEA:14513"/>
        <dbReference type="Rhea" id="RHEA-COMP:9674"/>
        <dbReference type="Rhea" id="RHEA-COMP:9677"/>
        <dbReference type="ChEBI" id="CHEBI:15377"/>
        <dbReference type="ChEBI" id="CHEBI:15378"/>
        <dbReference type="ChEBI" id="CHEBI:29985"/>
        <dbReference type="ChEBI" id="CHEBI:30616"/>
        <dbReference type="ChEBI" id="CHEBI:43474"/>
        <dbReference type="ChEBI" id="CHEBI:58359"/>
        <dbReference type="ChEBI" id="CHEBI:78515"/>
        <dbReference type="ChEBI" id="CHEBI:78516"/>
        <dbReference type="ChEBI" id="CHEBI:456216"/>
    </reaction>
</comment>
<comment type="similarity">
    <text evidence="1 10">Belongs to the GatB/GatE family. GatB subfamily.</text>
</comment>
<accession>A0A9D1T0D6</accession>
<dbReference type="HAMAP" id="MF_00121">
    <property type="entry name" value="GatB"/>
    <property type="match status" value="1"/>
</dbReference>
<protein>
    <recommendedName>
        <fullName evidence="10">Aspartyl/glutamyl-tRNA(Asn/Gln) amidotransferase subunit B</fullName>
        <shortName evidence="10">Asp/Glu-ADT subunit B</shortName>
        <ecNumber evidence="10">6.3.5.-</ecNumber>
    </recommendedName>
</protein>
<evidence type="ECO:0000313" key="13">
    <source>
        <dbReference type="Proteomes" id="UP000886743"/>
    </source>
</evidence>
<evidence type="ECO:0000256" key="1">
    <source>
        <dbReference type="ARBA" id="ARBA00005306"/>
    </source>
</evidence>
<dbReference type="Pfam" id="PF02637">
    <property type="entry name" value="GatB_Yqey"/>
    <property type="match status" value="1"/>
</dbReference>
<reference evidence="12" key="2">
    <citation type="journal article" date="2021" name="PeerJ">
        <title>Extensive microbial diversity within the chicken gut microbiome revealed by metagenomics and culture.</title>
        <authorList>
            <person name="Gilroy R."/>
            <person name="Ravi A."/>
            <person name="Getino M."/>
            <person name="Pursley I."/>
            <person name="Horton D.L."/>
            <person name="Alikhan N.F."/>
            <person name="Baker D."/>
            <person name="Gharbi K."/>
            <person name="Hall N."/>
            <person name="Watson M."/>
            <person name="Adriaenssens E.M."/>
            <person name="Foster-Nyarko E."/>
            <person name="Jarju S."/>
            <person name="Secka A."/>
            <person name="Antonio M."/>
            <person name="Oren A."/>
            <person name="Chaudhuri R.R."/>
            <person name="La Ragione R."/>
            <person name="Hildebrand F."/>
            <person name="Pallen M.J."/>
        </authorList>
    </citation>
    <scope>NUCLEOTIDE SEQUENCE</scope>
    <source>
        <strain evidence="12">4920</strain>
    </source>
</reference>
<dbReference type="InterPro" id="IPR018027">
    <property type="entry name" value="Asn/Gln_amidotransferase"/>
</dbReference>
<proteinExistence type="inferred from homology"/>
<dbReference type="Gene3D" id="1.10.150.380">
    <property type="entry name" value="GatB domain, N-terminal subdomain"/>
    <property type="match status" value="1"/>
</dbReference>
<dbReference type="InterPro" id="IPR017959">
    <property type="entry name" value="Asn/Gln-tRNA_amidoTrfase_suB/E"/>
</dbReference>
<dbReference type="GO" id="GO:0005524">
    <property type="term" value="F:ATP binding"/>
    <property type="evidence" value="ECO:0007669"/>
    <property type="project" value="UniProtKB-KW"/>
</dbReference>
<dbReference type="FunFam" id="1.10.150.380:FF:000001">
    <property type="entry name" value="Aspartyl/glutamyl-tRNA(Asn/Gln) amidotransferase subunit B"/>
    <property type="match status" value="1"/>
</dbReference>
<dbReference type="PANTHER" id="PTHR11659">
    <property type="entry name" value="GLUTAMYL-TRNA GLN AMIDOTRANSFERASE SUBUNIT B MITOCHONDRIAL AND PROKARYOTIC PET112-RELATED"/>
    <property type="match status" value="1"/>
</dbReference>
<organism evidence="12 13">
    <name type="scientific">Candidatus Aphodoplasma excrementigallinarum</name>
    <dbReference type="NCBI Taxonomy" id="2840673"/>
    <lineage>
        <taxon>Bacteria</taxon>
        <taxon>Bacillati</taxon>
        <taxon>Bacillota</taxon>
        <taxon>Clostridia</taxon>
        <taxon>Eubacteriales</taxon>
        <taxon>Candidatus Aphodoplasma</taxon>
    </lineage>
</organism>
<dbReference type="Pfam" id="PF02934">
    <property type="entry name" value="GatB_N"/>
    <property type="match status" value="1"/>
</dbReference>
<evidence type="ECO:0000256" key="6">
    <source>
        <dbReference type="ARBA" id="ARBA00022917"/>
    </source>
</evidence>
<dbReference type="EC" id="6.3.5.-" evidence="10"/>
<dbReference type="InterPro" id="IPR042114">
    <property type="entry name" value="GatB_C_1"/>
</dbReference>
<dbReference type="FunFam" id="1.10.10.410:FF:000001">
    <property type="entry name" value="Aspartyl/glutamyl-tRNA(Asn/Gln) amidotransferase subunit B"/>
    <property type="match status" value="1"/>
</dbReference>
<reference evidence="12" key="1">
    <citation type="submission" date="2020-10" db="EMBL/GenBank/DDBJ databases">
        <authorList>
            <person name="Gilroy R."/>
        </authorList>
    </citation>
    <scope>NUCLEOTIDE SEQUENCE</scope>
    <source>
        <strain evidence="12">4920</strain>
    </source>
</reference>
<evidence type="ECO:0000256" key="10">
    <source>
        <dbReference type="HAMAP-Rule" id="MF_00121"/>
    </source>
</evidence>
<dbReference type="InterPro" id="IPR004413">
    <property type="entry name" value="GatB"/>
</dbReference>
<evidence type="ECO:0000313" key="12">
    <source>
        <dbReference type="EMBL" id="HIV02937.1"/>
    </source>
</evidence>
<dbReference type="InterPro" id="IPR023168">
    <property type="entry name" value="GatB_Yqey_C_2"/>
</dbReference>
<dbReference type="GO" id="GO:0006412">
    <property type="term" value="P:translation"/>
    <property type="evidence" value="ECO:0007669"/>
    <property type="project" value="UniProtKB-UniRule"/>
</dbReference>
<comment type="subunit">
    <text evidence="2 10">Heterotrimer of A, B and C subunits.</text>
</comment>
<keyword evidence="4 10" id="KW-0547">Nucleotide-binding</keyword>
<keyword evidence="5 10" id="KW-0067">ATP-binding</keyword>
<dbReference type="PANTHER" id="PTHR11659:SF0">
    <property type="entry name" value="GLUTAMYL-TRNA(GLN) AMIDOTRANSFERASE SUBUNIT B, MITOCHONDRIAL"/>
    <property type="match status" value="1"/>
</dbReference>
<dbReference type="InterPro" id="IPR017958">
    <property type="entry name" value="Gln-tRNA_amidoTrfase_suB_CS"/>
</dbReference>
<evidence type="ECO:0000256" key="5">
    <source>
        <dbReference type="ARBA" id="ARBA00022840"/>
    </source>
</evidence>
<evidence type="ECO:0000256" key="9">
    <source>
        <dbReference type="ARBA" id="ARBA00047913"/>
    </source>
</evidence>
<dbReference type="EMBL" id="DVOF01000145">
    <property type="protein sequence ID" value="HIV02937.1"/>
    <property type="molecule type" value="Genomic_DNA"/>
</dbReference>
<dbReference type="Gene3D" id="1.10.10.410">
    <property type="match status" value="1"/>
</dbReference>
<dbReference type="PROSITE" id="PS01234">
    <property type="entry name" value="GATB"/>
    <property type="match status" value="1"/>
</dbReference>